<accession>A0A3G7U1V8</accession>
<proteinExistence type="predicted"/>
<evidence type="ECO:0000313" key="3">
    <source>
        <dbReference type="Proteomes" id="UP000268696"/>
    </source>
</evidence>
<organism evidence="2 3">
    <name type="scientific">Pseudomonas synxantha</name>
    <dbReference type="NCBI Taxonomy" id="47883"/>
    <lineage>
        <taxon>Bacteria</taxon>
        <taxon>Pseudomonadati</taxon>
        <taxon>Pseudomonadota</taxon>
        <taxon>Gammaproteobacteria</taxon>
        <taxon>Pseudomonadales</taxon>
        <taxon>Pseudomonadaceae</taxon>
        <taxon>Pseudomonas</taxon>
    </lineage>
</organism>
<dbReference type="Pfam" id="PF01939">
    <property type="entry name" value="NucS_C"/>
    <property type="match status" value="1"/>
</dbReference>
<feature type="domain" description="Endonuclease NucS C-terminal" evidence="1">
    <location>
        <begin position="5"/>
        <end position="84"/>
    </location>
</feature>
<dbReference type="GO" id="GO:0003676">
    <property type="term" value="F:nucleic acid binding"/>
    <property type="evidence" value="ECO:0007669"/>
    <property type="project" value="InterPro"/>
</dbReference>
<dbReference type="InterPro" id="IPR011856">
    <property type="entry name" value="tRNA_endonuc-like_dom_sf"/>
</dbReference>
<gene>
    <name evidence="2" type="ORF">C4K03_0298</name>
</gene>
<dbReference type="RefSeq" id="WP_124375889.1">
    <property type="nucleotide sequence ID" value="NZ_CP027754.1"/>
</dbReference>
<evidence type="ECO:0000313" key="2">
    <source>
        <dbReference type="EMBL" id="AZE52486.1"/>
    </source>
</evidence>
<evidence type="ECO:0000259" key="1">
    <source>
        <dbReference type="Pfam" id="PF01939"/>
    </source>
</evidence>
<protein>
    <recommendedName>
        <fullName evidence="1">Endonuclease NucS C-terminal domain-containing protein</fullName>
    </recommendedName>
</protein>
<dbReference type="EMBL" id="CP027754">
    <property type="protein sequence ID" value="AZE52486.1"/>
    <property type="molecule type" value="Genomic_DNA"/>
</dbReference>
<dbReference type="GO" id="GO:0004519">
    <property type="term" value="F:endonuclease activity"/>
    <property type="evidence" value="ECO:0007669"/>
    <property type="project" value="InterPro"/>
</dbReference>
<dbReference type="AlphaFoldDB" id="A0A3G7U1V8"/>
<name>A0A3G7U1V8_9PSED</name>
<sequence length="562" mass="65176">MENIESVIRDKLALQLELLEEGLELLDIEKYLPSRQGTRGFIDLLARDKNGKYVIIELKRSDAASREALHEVLKYLEGLKLNYSIRDSELRVFIVSTEWRELMVSFSSFVKRVSVVVQGFKLEVDADHSLTNATTVSPLELAQDRIFAPWHELNLYKTESSLEKGIASYEKSCREKGIENYVLLKLVPPLEFRTRPARALAILEMAQFISTPLKKSREQIIAELPTYSYILYFSPLQLSEDACWDAIKRRCRGEELKEFELTMKYVEEESRLFYLHEKLYEMSPAIFFDDAEIGTPAKISKILDGEDVKLIEILRYGTLKANIFLSEESILNDLRGLDGNRLQTYHKEFCPSNRAELNEVRISVQRCLRENPLWRAQILRVIDEFLPVEPDFKATIHIYNPGNLCLSLFKSIDELNLEHVPGYAFLVEKNGAPHSIFFGKMWPTGKKASFSSLLESFHHGQGRLFLSSLNWGGYESRDVEISEHLGMTYKTFKVVFNGNDRSFWELTDICWRAVEPFDEHSGFREFKKENSDFVLDVCDYYSAHWDGVLVQHDLNKEFAFRT</sequence>
<dbReference type="Proteomes" id="UP000268696">
    <property type="component" value="Chromosome"/>
</dbReference>
<dbReference type="Gene3D" id="3.40.1350.10">
    <property type="match status" value="1"/>
</dbReference>
<reference evidence="2 3" key="1">
    <citation type="submission" date="2018-03" db="EMBL/GenBank/DDBJ databases">
        <title>Diversity of phytobeneficial traits revealed by whole-genome analysis of worldwide-isolated phenazine-producing Pseudomonas spp.</title>
        <authorList>
            <person name="Biessy A."/>
            <person name="Novinscak A."/>
            <person name="Blom J."/>
            <person name="Leger G."/>
            <person name="Thomashow L.S."/>
            <person name="Cazorla F.M."/>
            <person name="Josic D."/>
            <person name="Filion M."/>
        </authorList>
    </citation>
    <scope>NUCLEOTIDE SEQUENCE [LARGE SCALE GENOMIC DNA]</scope>
    <source>
        <strain evidence="2 3">30B</strain>
    </source>
</reference>
<dbReference type="InterPro" id="IPR048301">
    <property type="entry name" value="NucS_C"/>
</dbReference>